<evidence type="ECO:0000313" key="2">
    <source>
        <dbReference type="EMBL" id="MZR30692.1"/>
    </source>
</evidence>
<dbReference type="EMBL" id="WTUW01000002">
    <property type="protein sequence ID" value="MZR30692.1"/>
    <property type="molecule type" value="Genomic_DNA"/>
</dbReference>
<protein>
    <submittedName>
        <fullName evidence="2">DDE-type integrase/transposase/recombinase</fullName>
    </submittedName>
</protein>
<accession>A0A6L8W8A6</accession>
<reference evidence="2 3" key="1">
    <citation type="submission" date="2019-12" db="EMBL/GenBank/DDBJ databases">
        <title>Snethiella sp. nov. sp. isolated from sea sand.</title>
        <authorList>
            <person name="Kim J."/>
            <person name="Jeong S.E."/>
            <person name="Jung H.S."/>
            <person name="Jeon C.O."/>
        </authorList>
    </citation>
    <scope>NUCLEOTIDE SEQUENCE [LARGE SCALE GENOMIC DNA]</scope>
    <source>
        <strain evidence="2 3">DP05</strain>
    </source>
</reference>
<organism evidence="2 3">
    <name type="scientific">Sneathiella litorea</name>
    <dbReference type="NCBI Taxonomy" id="2606216"/>
    <lineage>
        <taxon>Bacteria</taxon>
        <taxon>Pseudomonadati</taxon>
        <taxon>Pseudomonadota</taxon>
        <taxon>Alphaproteobacteria</taxon>
        <taxon>Sneathiellales</taxon>
        <taxon>Sneathiellaceae</taxon>
        <taxon>Sneathiella</taxon>
    </lineage>
</organism>
<proteinExistence type="predicted"/>
<sequence length="112" mass="12869">MVNVEDSSLKGVNTLAISQIPVGQCDAVPHRYSFASKRRDHIAGLKFLKKPINHDGQPNVTVMVRLRSYHAAMKNIGSAEVQDVGRWLNNRCENPHLSFRRRELARLYFRRL</sequence>
<dbReference type="InterPro" id="IPR032874">
    <property type="entry name" value="DDE_dom"/>
</dbReference>
<dbReference type="Proteomes" id="UP000476030">
    <property type="component" value="Unassembled WGS sequence"/>
</dbReference>
<feature type="domain" description="DDE" evidence="1">
    <location>
        <begin position="34"/>
        <end position="106"/>
    </location>
</feature>
<evidence type="ECO:0000259" key="1">
    <source>
        <dbReference type="Pfam" id="PF13610"/>
    </source>
</evidence>
<evidence type="ECO:0000313" key="3">
    <source>
        <dbReference type="Proteomes" id="UP000476030"/>
    </source>
</evidence>
<gene>
    <name evidence="2" type="ORF">GQE98_08595</name>
</gene>
<dbReference type="Pfam" id="PF13610">
    <property type="entry name" value="DDE_Tnp_IS240"/>
    <property type="match status" value="1"/>
</dbReference>
<name>A0A6L8W8A6_9PROT</name>
<keyword evidence="3" id="KW-1185">Reference proteome</keyword>
<dbReference type="AlphaFoldDB" id="A0A6L8W8A6"/>
<comment type="caution">
    <text evidence="2">The sequence shown here is derived from an EMBL/GenBank/DDBJ whole genome shotgun (WGS) entry which is preliminary data.</text>
</comment>
<dbReference type="RefSeq" id="WP_161315250.1">
    <property type="nucleotide sequence ID" value="NZ_WTUW01000002.1"/>
</dbReference>